<reference evidence="2 4" key="1">
    <citation type="submission" date="2014-09" db="EMBL/GenBank/DDBJ databases">
        <title>Draft Genome Sequence of Porphyromonas macacae COT-192_OH2859.</title>
        <authorList>
            <person name="Wallis C."/>
            <person name="Deusch O."/>
            <person name="O'Flynn C."/>
            <person name="Davis I."/>
            <person name="Horsfall A."/>
            <person name="Kirkwood N."/>
            <person name="Harris S."/>
            <person name="Eisen J.A."/>
            <person name="Coil D.A."/>
            <person name="Darling A.E."/>
            <person name="Jospin G."/>
            <person name="Alexiev A."/>
        </authorList>
    </citation>
    <scope>NUCLEOTIDE SEQUENCE [LARGE SCALE GENOMIC DNA]</scope>
    <source>
        <strain evidence="4">COT-192 OH2859</strain>
        <strain evidence="2">COT-192_OH2859</strain>
    </source>
</reference>
<dbReference type="Proteomes" id="UP000030103">
    <property type="component" value="Unassembled WGS sequence"/>
</dbReference>
<dbReference type="SUPFAM" id="SSF160719">
    <property type="entry name" value="gpW/gp25-like"/>
    <property type="match status" value="1"/>
</dbReference>
<protein>
    <submittedName>
        <fullName evidence="2 3">Lysozyme</fullName>
    </submittedName>
</protein>
<feature type="domain" description="IraD/Gp25-like" evidence="1">
    <location>
        <begin position="28"/>
        <end position="130"/>
    </location>
</feature>
<evidence type="ECO:0000313" key="2">
    <source>
        <dbReference type="EMBL" id="KGN75103.1"/>
    </source>
</evidence>
<dbReference type="EMBL" id="JRFA01000009">
    <property type="protein sequence ID" value="KGN75103.1"/>
    <property type="molecule type" value="Genomic_DNA"/>
</dbReference>
<dbReference type="Gene3D" id="3.10.450.40">
    <property type="match status" value="1"/>
</dbReference>
<dbReference type="RefSeq" id="WP_025004759.1">
    <property type="nucleotide sequence ID" value="NZ_JASBZX010000001.1"/>
</dbReference>
<sequence length="147" mass="17613">MESIYYKMPLRFDPYSNESGEWFERCSEKESIDYFLEVLLTTCPGEHRFDKKFGTAIWEMDFERIVSLSEWKNRFITYLSEAVSRYEKRITNVIYDVQVSDVVRETNLDKNVSVRKRVDIFIHASLISTNERCCFHYELFMGPLSKE</sequence>
<dbReference type="STRING" id="28115.HQ47_04185"/>
<dbReference type="EMBL" id="UGTF01000002">
    <property type="protein sequence ID" value="SUB89314.1"/>
    <property type="molecule type" value="Genomic_DNA"/>
</dbReference>
<keyword evidence="4" id="KW-1185">Reference proteome</keyword>
<proteinExistence type="predicted"/>
<reference evidence="3 5" key="2">
    <citation type="submission" date="2018-06" db="EMBL/GenBank/DDBJ databases">
        <authorList>
            <consortium name="Pathogen Informatics"/>
            <person name="Doyle S."/>
        </authorList>
    </citation>
    <scope>NUCLEOTIDE SEQUENCE [LARGE SCALE GENOMIC DNA]</scope>
    <source>
        <strain evidence="3 5">NCTC11632</strain>
    </source>
</reference>
<evidence type="ECO:0000313" key="3">
    <source>
        <dbReference type="EMBL" id="SUB89314.1"/>
    </source>
</evidence>
<organism evidence="2 4">
    <name type="scientific">Porphyromonas macacae</name>
    <dbReference type="NCBI Taxonomy" id="28115"/>
    <lineage>
        <taxon>Bacteria</taxon>
        <taxon>Pseudomonadati</taxon>
        <taxon>Bacteroidota</taxon>
        <taxon>Bacteroidia</taxon>
        <taxon>Bacteroidales</taxon>
        <taxon>Porphyromonadaceae</taxon>
        <taxon>Porphyromonas</taxon>
    </lineage>
</organism>
<evidence type="ECO:0000313" key="5">
    <source>
        <dbReference type="Proteomes" id="UP000254156"/>
    </source>
</evidence>
<gene>
    <name evidence="2" type="ORF">HQ47_04185</name>
    <name evidence="3" type="ORF">NCTC11632_01417</name>
</gene>
<evidence type="ECO:0000313" key="4">
    <source>
        <dbReference type="Proteomes" id="UP000030103"/>
    </source>
</evidence>
<evidence type="ECO:0000259" key="1">
    <source>
        <dbReference type="Pfam" id="PF04965"/>
    </source>
</evidence>
<dbReference type="AlphaFoldDB" id="A0A0A2E876"/>
<name>A0A0A2E876_9PORP</name>
<dbReference type="InterPro" id="IPR007048">
    <property type="entry name" value="IraD/Gp25-like"/>
</dbReference>
<accession>A0A0A2E876</accession>
<dbReference type="Pfam" id="PF04965">
    <property type="entry name" value="GPW_gp25"/>
    <property type="match status" value="1"/>
</dbReference>
<dbReference type="OrthoDB" id="1161413at2"/>
<dbReference type="Proteomes" id="UP000254156">
    <property type="component" value="Unassembled WGS sequence"/>
</dbReference>